<protein>
    <recommendedName>
        <fullName evidence="2">HTH luxR-type domain-containing protein</fullName>
    </recommendedName>
</protein>
<accession>X1SF56</accession>
<name>X1SF56_9ZZZZ</name>
<sequence>MSKLSPTEETIIANIKGKSRKVLADALGIKLSTLNTHIA</sequence>
<proteinExistence type="predicted"/>
<reference evidence="1" key="1">
    <citation type="journal article" date="2014" name="Front. Microbiol.">
        <title>High frequency of phylogenetically diverse reductive dehalogenase-homologous genes in deep subseafloor sedimentary metagenomes.</title>
        <authorList>
            <person name="Kawai M."/>
            <person name="Futagami T."/>
            <person name="Toyoda A."/>
            <person name="Takaki Y."/>
            <person name="Nishi S."/>
            <person name="Hori S."/>
            <person name="Arai W."/>
            <person name="Tsubouchi T."/>
            <person name="Morono Y."/>
            <person name="Uchiyama I."/>
            <person name="Ito T."/>
            <person name="Fujiyama A."/>
            <person name="Inagaki F."/>
            <person name="Takami H."/>
        </authorList>
    </citation>
    <scope>NUCLEOTIDE SEQUENCE</scope>
    <source>
        <strain evidence="1">Expedition CK06-06</strain>
    </source>
</reference>
<gene>
    <name evidence="1" type="ORF">S12H4_11667</name>
</gene>
<evidence type="ECO:0000313" key="1">
    <source>
        <dbReference type="EMBL" id="GAI77786.1"/>
    </source>
</evidence>
<dbReference type="AlphaFoldDB" id="X1SF56"/>
<comment type="caution">
    <text evidence="1">The sequence shown here is derived from an EMBL/GenBank/DDBJ whole genome shotgun (WGS) entry which is preliminary data.</text>
</comment>
<organism evidence="1">
    <name type="scientific">marine sediment metagenome</name>
    <dbReference type="NCBI Taxonomy" id="412755"/>
    <lineage>
        <taxon>unclassified sequences</taxon>
        <taxon>metagenomes</taxon>
        <taxon>ecological metagenomes</taxon>
    </lineage>
</organism>
<dbReference type="EMBL" id="BARW01005307">
    <property type="protein sequence ID" value="GAI77786.1"/>
    <property type="molecule type" value="Genomic_DNA"/>
</dbReference>
<feature type="non-terminal residue" evidence="1">
    <location>
        <position position="39"/>
    </location>
</feature>
<evidence type="ECO:0008006" key="2">
    <source>
        <dbReference type="Google" id="ProtNLM"/>
    </source>
</evidence>